<sequence>MADTFMEEGFGMMLRGLKAFAVVASLGFAGLAAPNAAYAWGELSCSELNATIIDIDDISDEVFFEGGVRAGSNVDGALGHLIDVGRLLAELEGDGKLDRAVDRLEDAWIDEDWNGYSFALDDIADRLDYFYDRDC</sequence>
<protein>
    <submittedName>
        <fullName evidence="1">Uncharacterized protein</fullName>
    </submittedName>
</protein>
<reference evidence="2" key="1">
    <citation type="submission" date="2016-10" db="EMBL/GenBank/DDBJ databases">
        <authorList>
            <person name="Varghese N."/>
            <person name="Submissions S."/>
        </authorList>
    </citation>
    <scope>NUCLEOTIDE SEQUENCE [LARGE SCALE GENOMIC DNA]</scope>
    <source>
        <strain evidence="2">DSM 17465</strain>
    </source>
</reference>
<dbReference type="AlphaFoldDB" id="A0A1I7AMA7"/>
<evidence type="ECO:0000313" key="1">
    <source>
        <dbReference type="EMBL" id="SFT76070.1"/>
    </source>
</evidence>
<evidence type="ECO:0000313" key="2">
    <source>
        <dbReference type="Proteomes" id="UP000183371"/>
    </source>
</evidence>
<keyword evidence="2" id="KW-1185">Reference proteome</keyword>
<dbReference type="Proteomes" id="UP000183371">
    <property type="component" value="Unassembled WGS sequence"/>
</dbReference>
<dbReference type="RefSeq" id="WP_083416795.1">
    <property type="nucleotide sequence ID" value="NZ_FPBD01000003.1"/>
</dbReference>
<gene>
    <name evidence="1" type="ORF">SAMN05444141_103200</name>
</gene>
<dbReference type="EMBL" id="FPBD01000003">
    <property type="protein sequence ID" value="SFT76070.1"/>
    <property type="molecule type" value="Genomic_DNA"/>
</dbReference>
<name>A0A1I7AMA7_9HYPH</name>
<organism evidence="1 2">
    <name type="scientific">Pseudovibrio denitrificans</name>
    <dbReference type="NCBI Taxonomy" id="258256"/>
    <lineage>
        <taxon>Bacteria</taxon>
        <taxon>Pseudomonadati</taxon>
        <taxon>Pseudomonadota</taxon>
        <taxon>Alphaproteobacteria</taxon>
        <taxon>Hyphomicrobiales</taxon>
        <taxon>Stappiaceae</taxon>
        <taxon>Pseudovibrio</taxon>
    </lineage>
</organism>
<accession>A0A1I7AMA7</accession>
<proteinExistence type="predicted"/>